<evidence type="ECO:0000313" key="4">
    <source>
        <dbReference type="Proteomes" id="UP000738349"/>
    </source>
</evidence>
<dbReference type="EMBL" id="JAGMUV010000028">
    <property type="protein sequence ID" value="KAH7117472.1"/>
    <property type="molecule type" value="Genomic_DNA"/>
</dbReference>
<dbReference type="PANTHER" id="PTHR46082:SF6">
    <property type="entry name" value="AAA+ ATPASE DOMAIN-CONTAINING PROTEIN-RELATED"/>
    <property type="match status" value="1"/>
</dbReference>
<dbReference type="AlphaFoldDB" id="A0A9P9DEF2"/>
<dbReference type="Pfam" id="PF00931">
    <property type="entry name" value="NB-ARC"/>
    <property type="match status" value="1"/>
</dbReference>
<dbReference type="InterPro" id="IPR011990">
    <property type="entry name" value="TPR-like_helical_dom_sf"/>
</dbReference>
<dbReference type="Proteomes" id="UP000738349">
    <property type="component" value="Unassembled WGS sequence"/>
</dbReference>
<dbReference type="SUPFAM" id="SSF52540">
    <property type="entry name" value="P-loop containing nucleoside triphosphate hydrolases"/>
    <property type="match status" value="1"/>
</dbReference>
<proteinExistence type="predicted"/>
<accession>A0A9P9DEF2</accession>
<sequence length="767" mass="87155">MSHTSFHGPLSGKNVIPGAHASSGGTINFNFGDHAPQQSIRPFSTIPFPPDPKFVKRTDILLWLRDHTAQPGSRAALVGLGGIGKSQVAIHYAHEVRQASPDTWVFWVHASSRARFEEAYRNIADKLQLLGRDDPKRNVLRLVHTWLCDEENGPWMMVLDNADSVEVFFPGAHGSRDQSLASFLPKTGRGSIIITSRNTDAAERLAGPDAIYNVPIMEKSQALQLLQNGLKECAEDVAVMTDLIDDLNYMPLAITQAAAYIKRRRPRMSVSAYVDEFRRSYKKKASLLNRDGGDLRRDESASNSIVTTWQITFEQIRRDRTSAADLLSFMSFFNPQGIPESALQTYVRKDGEDGEDLDEDFDEDLEVLCGYSLVAVTAESDIFEMHPLVQFCNRVWLSSFGNTQHWEREFLRVISDRYPSGEYKNWLECKRLDPHIDKILKEEPNSTEDVLRWARLLTNAGWYRWMKGIYVEAEEMNRRALDAREKVLGREHPDTLTSVHILALVLRYQGKYEEAEQMNRRALDASEKVLGREHPDTLMSISNLALVLQYQGKYEEAEQMNRRALDAWEKVLGREHPSTLTSISNLALVLGDQGKYEEAEQMNRRALDAKEKVLGREHPDTLTSISNLASVLQCQGNYEEAEQMNRRALDASEKVLGREHPDTLTSISNLALVLRDQGKHEEAEQMNRRALDASEKVLGREHPDTLTTVYNLAYLFHRQTRFSEAAKLYDRACNGYVEVLGSDHPTTRACVAHYRSLRDDMANEHVH</sequence>
<dbReference type="GO" id="GO:0043531">
    <property type="term" value="F:ADP binding"/>
    <property type="evidence" value="ECO:0007669"/>
    <property type="project" value="InterPro"/>
</dbReference>
<dbReference type="Pfam" id="PF13424">
    <property type="entry name" value="TPR_12"/>
    <property type="match status" value="3"/>
</dbReference>
<comment type="caution">
    <text evidence="3">The sequence shown here is derived from an EMBL/GenBank/DDBJ whole genome shotgun (WGS) entry which is preliminary data.</text>
</comment>
<dbReference type="SMART" id="SM00028">
    <property type="entry name" value="TPR"/>
    <property type="match status" value="7"/>
</dbReference>
<dbReference type="OrthoDB" id="626167at2759"/>
<name>A0A9P9DEF2_9HYPO</name>
<dbReference type="Pfam" id="PF13374">
    <property type="entry name" value="TPR_10"/>
    <property type="match status" value="1"/>
</dbReference>
<evidence type="ECO:0008006" key="5">
    <source>
        <dbReference type="Google" id="ProtNLM"/>
    </source>
</evidence>
<dbReference type="NCBIfam" id="NF040586">
    <property type="entry name" value="FxSxx_TPR"/>
    <property type="match status" value="1"/>
</dbReference>
<dbReference type="SUPFAM" id="SSF48452">
    <property type="entry name" value="TPR-like"/>
    <property type="match status" value="2"/>
</dbReference>
<dbReference type="PRINTS" id="PR00381">
    <property type="entry name" value="KINESINLIGHT"/>
</dbReference>
<keyword evidence="4" id="KW-1185">Reference proteome</keyword>
<evidence type="ECO:0000259" key="2">
    <source>
        <dbReference type="Pfam" id="PF25000"/>
    </source>
</evidence>
<dbReference type="InterPro" id="IPR056681">
    <property type="entry name" value="DUF7779"/>
</dbReference>
<feature type="domain" description="NB-ARC" evidence="1">
    <location>
        <begin position="75"/>
        <end position="228"/>
    </location>
</feature>
<feature type="domain" description="DUF7779" evidence="2">
    <location>
        <begin position="320"/>
        <end position="394"/>
    </location>
</feature>
<gene>
    <name evidence="3" type="ORF">EDB81DRAFT_892338</name>
</gene>
<evidence type="ECO:0000259" key="1">
    <source>
        <dbReference type="Pfam" id="PF00931"/>
    </source>
</evidence>
<dbReference type="InterPro" id="IPR027417">
    <property type="entry name" value="P-loop_NTPase"/>
</dbReference>
<dbReference type="Pfam" id="PF25000">
    <property type="entry name" value="DUF7779"/>
    <property type="match status" value="1"/>
</dbReference>
<protein>
    <recommendedName>
        <fullName evidence="5">TPR-like protein</fullName>
    </recommendedName>
</protein>
<organism evidence="3 4">
    <name type="scientific">Dactylonectria macrodidyma</name>
    <dbReference type="NCBI Taxonomy" id="307937"/>
    <lineage>
        <taxon>Eukaryota</taxon>
        <taxon>Fungi</taxon>
        <taxon>Dikarya</taxon>
        <taxon>Ascomycota</taxon>
        <taxon>Pezizomycotina</taxon>
        <taxon>Sordariomycetes</taxon>
        <taxon>Hypocreomycetidae</taxon>
        <taxon>Hypocreales</taxon>
        <taxon>Nectriaceae</taxon>
        <taxon>Dactylonectria</taxon>
    </lineage>
</organism>
<dbReference type="PANTHER" id="PTHR46082">
    <property type="entry name" value="ATP/GTP-BINDING PROTEIN-RELATED"/>
    <property type="match status" value="1"/>
</dbReference>
<dbReference type="Gene3D" id="1.25.40.10">
    <property type="entry name" value="Tetratricopeptide repeat domain"/>
    <property type="match status" value="2"/>
</dbReference>
<reference evidence="3" key="1">
    <citation type="journal article" date="2021" name="Nat. Commun.">
        <title>Genetic determinants of endophytism in the Arabidopsis root mycobiome.</title>
        <authorList>
            <person name="Mesny F."/>
            <person name="Miyauchi S."/>
            <person name="Thiergart T."/>
            <person name="Pickel B."/>
            <person name="Atanasova L."/>
            <person name="Karlsson M."/>
            <person name="Huettel B."/>
            <person name="Barry K.W."/>
            <person name="Haridas S."/>
            <person name="Chen C."/>
            <person name="Bauer D."/>
            <person name="Andreopoulos W."/>
            <person name="Pangilinan J."/>
            <person name="LaButti K."/>
            <person name="Riley R."/>
            <person name="Lipzen A."/>
            <person name="Clum A."/>
            <person name="Drula E."/>
            <person name="Henrissat B."/>
            <person name="Kohler A."/>
            <person name="Grigoriev I.V."/>
            <person name="Martin F.M."/>
            <person name="Hacquard S."/>
        </authorList>
    </citation>
    <scope>NUCLEOTIDE SEQUENCE</scope>
    <source>
        <strain evidence="3">MPI-CAGE-AT-0147</strain>
    </source>
</reference>
<dbReference type="InterPro" id="IPR053137">
    <property type="entry name" value="NLR-like"/>
</dbReference>
<dbReference type="InterPro" id="IPR019734">
    <property type="entry name" value="TPR_rpt"/>
</dbReference>
<evidence type="ECO:0000313" key="3">
    <source>
        <dbReference type="EMBL" id="KAH7117472.1"/>
    </source>
</evidence>
<dbReference type="InterPro" id="IPR002182">
    <property type="entry name" value="NB-ARC"/>
</dbReference>
<dbReference type="Gene3D" id="3.40.50.300">
    <property type="entry name" value="P-loop containing nucleotide triphosphate hydrolases"/>
    <property type="match status" value="1"/>
</dbReference>